<name>A0ABU1NMA9_9BURK</name>
<gene>
    <name evidence="3" type="ORF">J2739_005284</name>
</gene>
<feature type="region of interest" description="Disordered" evidence="1">
    <location>
        <begin position="213"/>
        <end position="236"/>
    </location>
</feature>
<dbReference type="EMBL" id="JAVDRF010000017">
    <property type="protein sequence ID" value="MDR6539488.1"/>
    <property type="molecule type" value="Genomic_DNA"/>
</dbReference>
<evidence type="ECO:0000313" key="4">
    <source>
        <dbReference type="Proteomes" id="UP001184230"/>
    </source>
</evidence>
<evidence type="ECO:0008006" key="5">
    <source>
        <dbReference type="Google" id="ProtNLM"/>
    </source>
</evidence>
<evidence type="ECO:0000256" key="1">
    <source>
        <dbReference type="SAM" id="MobiDB-lite"/>
    </source>
</evidence>
<sequence length="236" mass="26043">MAEQSIAQSLINAGSGLAGVVIGAAITWFREERKEERVRQGDSKYLAVLVMGHLENLVRQCVTIASDVGLDDEGRPAGEHSDGYPFLKPTTLAPKFEPLTLDVNWKALDTDLMAQILDLPGELAHIKRSVAAKIVDDIDPYDGEYFPYRRVLYAGLARRVAGIYRDLQATLGTNPVYLSRYAELGAQADEALQTANEALLGYARQAEQWRQKQAALEAKEEEEEARKRAAEQAPTA</sequence>
<keyword evidence="2" id="KW-1133">Transmembrane helix</keyword>
<evidence type="ECO:0000313" key="3">
    <source>
        <dbReference type="EMBL" id="MDR6539488.1"/>
    </source>
</evidence>
<proteinExistence type="predicted"/>
<reference evidence="3 4" key="1">
    <citation type="submission" date="2023-07" db="EMBL/GenBank/DDBJ databases">
        <title>Sorghum-associated microbial communities from plants grown in Nebraska, USA.</title>
        <authorList>
            <person name="Schachtman D."/>
        </authorList>
    </citation>
    <scope>NUCLEOTIDE SEQUENCE [LARGE SCALE GENOMIC DNA]</scope>
    <source>
        <strain evidence="3 4">DS1781</strain>
    </source>
</reference>
<comment type="caution">
    <text evidence="3">The sequence shown here is derived from an EMBL/GenBank/DDBJ whole genome shotgun (WGS) entry which is preliminary data.</text>
</comment>
<dbReference type="RefSeq" id="WP_309907217.1">
    <property type="nucleotide sequence ID" value="NZ_JAVDRF010000017.1"/>
</dbReference>
<keyword evidence="4" id="KW-1185">Reference proteome</keyword>
<protein>
    <recommendedName>
        <fullName evidence="5">Secreted protein</fullName>
    </recommendedName>
</protein>
<organism evidence="3 4">
    <name type="scientific">Variovorax soli</name>
    <dbReference type="NCBI Taxonomy" id="376815"/>
    <lineage>
        <taxon>Bacteria</taxon>
        <taxon>Pseudomonadati</taxon>
        <taxon>Pseudomonadota</taxon>
        <taxon>Betaproteobacteria</taxon>
        <taxon>Burkholderiales</taxon>
        <taxon>Comamonadaceae</taxon>
        <taxon>Variovorax</taxon>
    </lineage>
</organism>
<accession>A0ABU1NMA9</accession>
<feature type="transmembrane region" description="Helical" evidence="2">
    <location>
        <begin position="6"/>
        <end position="29"/>
    </location>
</feature>
<dbReference type="Proteomes" id="UP001184230">
    <property type="component" value="Unassembled WGS sequence"/>
</dbReference>
<evidence type="ECO:0000256" key="2">
    <source>
        <dbReference type="SAM" id="Phobius"/>
    </source>
</evidence>
<keyword evidence="2" id="KW-0472">Membrane</keyword>
<keyword evidence="2" id="KW-0812">Transmembrane</keyword>